<keyword evidence="5" id="KW-0378">Hydrolase</keyword>
<evidence type="ECO:0000256" key="8">
    <source>
        <dbReference type="PIRSR" id="PIRSR001123-2"/>
    </source>
</evidence>
<evidence type="ECO:0000256" key="1">
    <source>
        <dbReference type="ARBA" id="ARBA00006272"/>
    </source>
</evidence>
<dbReference type="PANTHER" id="PTHR32481">
    <property type="entry name" value="AMINOPEPTIDASE"/>
    <property type="match status" value="1"/>
</dbReference>
<dbReference type="Proteomes" id="UP000184041">
    <property type="component" value="Unassembled WGS sequence"/>
</dbReference>
<evidence type="ECO:0000256" key="3">
    <source>
        <dbReference type="ARBA" id="ARBA00022670"/>
    </source>
</evidence>
<comment type="cofactor">
    <cofactor evidence="8">
        <name>a divalent metal cation</name>
        <dbReference type="ChEBI" id="CHEBI:60240"/>
    </cofactor>
    <text evidence="8">Binds 2 divalent metal cations per subunit.</text>
</comment>
<dbReference type="PANTHER" id="PTHR32481:SF0">
    <property type="entry name" value="AMINOPEPTIDASE YPDE-RELATED"/>
    <property type="match status" value="1"/>
</dbReference>
<evidence type="ECO:0000256" key="4">
    <source>
        <dbReference type="ARBA" id="ARBA00022723"/>
    </source>
</evidence>
<keyword evidence="10" id="KW-1185">Reference proteome</keyword>
<evidence type="ECO:0000256" key="5">
    <source>
        <dbReference type="ARBA" id="ARBA00022801"/>
    </source>
</evidence>
<dbReference type="InterPro" id="IPR008007">
    <property type="entry name" value="Peptidase_M42"/>
</dbReference>
<dbReference type="CDD" id="cd05656">
    <property type="entry name" value="M42_Frv"/>
    <property type="match status" value="1"/>
</dbReference>
<dbReference type="GO" id="GO:0004177">
    <property type="term" value="F:aminopeptidase activity"/>
    <property type="evidence" value="ECO:0007669"/>
    <property type="project" value="UniProtKB-UniRule"/>
</dbReference>
<dbReference type="EMBL" id="FQUS01000018">
    <property type="protein sequence ID" value="SHG07708.1"/>
    <property type="molecule type" value="Genomic_DNA"/>
</dbReference>
<feature type="binding site" evidence="8">
    <location>
        <position position="273"/>
    </location>
    <ligand>
        <name>Zn(2+)</name>
        <dbReference type="ChEBI" id="CHEBI:29105"/>
        <label>1</label>
    </ligand>
</feature>
<accession>A0A1M5GVJ3</accession>
<feature type="binding site" evidence="8">
    <location>
        <position position="216"/>
    </location>
    <ligand>
        <name>Zn(2+)</name>
        <dbReference type="ChEBI" id="CHEBI:29105"/>
        <label>1</label>
    </ligand>
</feature>
<dbReference type="Gene3D" id="2.40.30.40">
    <property type="entry name" value="Peptidase M42, domain 2"/>
    <property type="match status" value="1"/>
</dbReference>
<gene>
    <name evidence="9" type="ORF">SAMN05443144_11847</name>
</gene>
<dbReference type="Gene3D" id="3.40.630.10">
    <property type="entry name" value="Zn peptidases"/>
    <property type="match status" value="1"/>
</dbReference>
<evidence type="ECO:0000256" key="6">
    <source>
        <dbReference type="PIRNR" id="PIRNR001123"/>
    </source>
</evidence>
<keyword evidence="3" id="KW-0645">Protease</keyword>
<evidence type="ECO:0000313" key="10">
    <source>
        <dbReference type="Proteomes" id="UP000184041"/>
    </source>
</evidence>
<keyword evidence="2" id="KW-0031">Aminopeptidase</keyword>
<evidence type="ECO:0000256" key="7">
    <source>
        <dbReference type="PIRSR" id="PIRSR001123-1"/>
    </source>
</evidence>
<keyword evidence="4 8" id="KW-0479">Metal-binding</keyword>
<feature type="binding site" evidence="8">
    <location>
        <position position="216"/>
    </location>
    <ligand>
        <name>Zn(2+)</name>
        <dbReference type="ChEBI" id="CHEBI:29105"/>
        <label>2</label>
    </ligand>
</feature>
<proteinExistence type="inferred from homology"/>
<organism evidence="9 10">
    <name type="scientific">Fodinibius roseus</name>
    <dbReference type="NCBI Taxonomy" id="1194090"/>
    <lineage>
        <taxon>Bacteria</taxon>
        <taxon>Pseudomonadati</taxon>
        <taxon>Balneolota</taxon>
        <taxon>Balneolia</taxon>
        <taxon>Balneolales</taxon>
        <taxon>Balneolaceae</taxon>
        <taxon>Fodinibius</taxon>
    </lineage>
</organism>
<dbReference type="AlphaFoldDB" id="A0A1M5GVJ3"/>
<sequence>MIGMKVFLFNGQRMNAYILSGKTVLVNPKFEIKNYFSMDNSEQQFLENLLITPSPTGFESEGQKVWKEYVGSFADEVEADAYGSACAKLNTSFDVITVMLEAHCDEIGMIVQHITDDGFVYINKLGGSDSTIARAKRVHIHTREGVVSGVTGNTAIHLQDKKNGKGEQPAWKDIYVDIGASSRDEALDMVQVGDPITYADAYDYLSDDILTGRALDNRIGGYMIAQVLRRLNDRRDELGVNVVALNSVQEEVGGYGARMMSYRIEPDLSLVTDVTHATDSPGIDHKEHGLVKLGKGPSIQHGGANHPRIVEYLEKISEQKGIDIQHEATSVRTGTDTDSIFYQKTGIPSALISLPLRYMHSPVETVSLTDAEALIELMTESVLALEPDQTFQVL</sequence>
<dbReference type="GO" id="GO:0046872">
    <property type="term" value="F:metal ion binding"/>
    <property type="evidence" value="ECO:0007669"/>
    <property type="project" value="UniProtKB-UniRule"/>
</dbReference>
<dbReference type="InterPro" id="IPR051464">
    <property type="entry name" value="Peptidase_M42_aminopept"/>
</dbReference>
<dbReference type="SUPFAM" id="SSF101821">
    <property type="entry name" value="Aminopeptidase/glucanase lid domain"/>
    <property type="match status" value="1"/>
</dbReference>
<feature type="active site" description="Proton acceptor" evidence="7">
    <location>
        <position position="250"/>
    </location>
</feature>
<feature type="binding site" evidence="8">
    <location>
        <position position="251"/>
    </location>
    <ligand>
        <name>Zn(2+)</name>
        <dbReference type="ChEBI" id="CHEBI:29105"/>
        <label>2</label>
    </ligand>
</feature>
<dbReference type="SUPFAM" id="SSF53187">
    <property type="entry name" value="Zn-dependent exopeptidases"/>
    <property type="match status" value="1"/>
</dbReference>
<dbReference type="PIRSF" id="PIRSF001123">
    <property type="entry name" value="PepA_GA"/>
    <property type="match status" value="1"/>
</dbReference>
<evidence type="ECO:0000313" key="9">
    <source>
        <dbReference type="EMBL" id="SHG07708.1"/>
    </source>
</evidence>
<dbReference type="InterPro" id="IPR023367">
    <property type="entry name" value="Peptidase_M42_dom2"/>
</dbReference>
<comment type="similarity">
    <text evidence="1 6">Belongs to the peptidase M42 family.</text>
</comment>
<evidence type="ECO:0000256" key="2">
    <source>
        <dbReference type="ARBA" id="ARBA00022438"/>
    </source>
</evidence>
<protein>
    <submittedName>
        <fullName evidence="9">Endoglucanase</fullName>
    </submittedName>
</protein>
<name>A0A1M5GVJ3_9BACT</name>
<dbReference type="Pfam" id="PF05343">
    <property type="entry name" value="Peptidase_M42"/>
    <property type="match status" value="1"/>
</dbReference>
<dbReference type="STRING" id="1194090.SAMN05443144_11847"/>
<reference evidence="9 10" key="1">
    <citation type="submission" date="2016-11" db="EMBL/GenBank/DDBJ databases">
        <authorList>
            <person name="Jaros S."/>
            <person name="Januszkiewicz K."/>
            <person name="Wedrychowicz H."/>
        </authorList>
    </citation>
    <scope>NUCLEOTIDE SEQUENCE [LARGE SCALE GENOMIC DNA]</scope>
    <source>
        <strain evidence="9 10">DSM 21986</strain>
    </source>
</reference>
<feature type="binding site" evidence="8">
    <location>
        <position position="360"/>
    </location>
    <ligand>
        <name>Zn(2+)</name>
        <dbReference type="ChEBI" id="CHEBI:29105"/>
        <label>2</label>
    </ligand>
</feature>
<dbReference type="GO" id="GO:0006508">
    <property type="term" value="P:proteolysis"/>
    <property type="evidence" value="ECO:0007669"/>
    <property type="project" value="UniProtKB-KW"/>
</dbReference>
<feature type="binding site" evidence="8">
    <location>
        <position position="103"/>
    </location>
    <ligand>
        <name>Zn(2+)</name>
        <dbReference type="ChEBI" id="CHEBI:29105"/>
        <label>1</label>
    </ligand>
</feature>